<proteinExistence type="predicted"/>
<sequence>MEPQAPRLSIAAVATDRVRTVRMRIFRLGSGRLPRLGQLGSNKEEMRLRLFNGDANLGTTFREEGIEDQ</sequence>
<protein>
    <submittedName>
        <fullName evidence="1">Uncharacterized protein</fullName>
    </submittedName>
</protein>
<comment type="caution">
    <text evidence="1">The sequence shown here is derived from an EMBL/GenBank/DDBJ whole genome shotgun (WGS) entry which is preliminary data.</text>
</comment>
<evidence type="ECO:0000313" key="1">
    <source>
        <dbReference type="EMBL" id="GAA0389218.1"/>
    </source>
</evidence>
<dbReference type="EMBL" id="BAAAEJ010000007">
    <property type="protein sequence ID" value="GAA0389218.1"/>
    <property type="molecule type" value="Genomic_DNA"/>
</dbReference>
<reference evidence="1 2" key="1">
    <citation type="journal article" date="2019" name="Int. J. Syst. Evol. Microbiol.">
        <title>The Global Catalogue of Microorganisms (GCM) 10K type strain sequencing project: providing services to taxonomists for standard genome sequencing and annotation.</title>
        <authorList>
            <consortium name="The Broad Institute Genomics Platform"/>
            <consortium name="The Broad Institute Genome Sequencing Center for Infectious Disease"/>
            <person name="Wu L."/>
            <person name="Ma J."/>
        </authorList>
    </citation>
    <scope>NUCLEOTIDE SEQUENCE [LARGE SCALE GENOMIC DNA]</scope>
    <source>
        <strain evidence="1 2">JCM 13476</strain>
    </source>
</reference>
<dbReference type="Proteomes" id="UP001500791">
    <property type="component" value="Unassembled WGS sequence"/>
</dbReference>
<gene>
    <name evidence="1" type="ORF">GCM10009093_14820</name>
</gene>
<accession>A0ABN0YAP6</accession>
<evidence type="ECO:0000313" key="2">
    <source>
        <dbReference type="Proteomes" id="UP001500791"/>
    </source>
</evidence>
<keyword evidence="2" id="KW-1185">Reference proteome</keyword>
<name>A0ABN0YAP6_9CAUL</name>
<organism evidence="1 2">
    <name type="scientific">Brevundimonas terrae</name>
    <dbReference type="NCBI Taxonomy" id="363631"/>
    <lineage>
        <taxon>Bacteria</taxon>
        <taxon>Pseudomonadati</taxon>
        <taxon>Pseudomonadota</taxon>
        <taxon>Alphaproteobacteria</taxon>
        <taxon>Caulobacterales</taxon>
        <taxon>Caulobacteraceae</taxon>
        <taxon>Brevundimonas</taxon>
    </lineage>
</organism>